<dbReference type="AlphaFoldDB" id="A0A5B1BST3"/>
<name>A0A5B1BST3_MYCSI</name>
<keyword evidence="3" id="KW-1185">Reference proteome</keyword>
<comment type="caution">
    <text evidence="2">The sequence shown here is derived from an EMBL/GenBank/DDBJ whole genome shotgun (WGS) entry which is preliminary data.</text>
</comment>
<dbReference type="Proteomes" id="UP000324701">
    <property type="component" value="Unassembled WGS sequence"/>
</dbReference>
<evidence type="ECO:0000313" key="3">
    <source>
        <dbReference type="Proteomes" id="UP000324701"/>
    </source>
</evidence>
<feature type="compositionally biased region" description="Basic and acidic residues" evidence="1">
    <location>
        <begin position="68"/>
        <end position="87"/>
    </location>
</feature>
<evidence type="ECO:0000256" key="1">
    <source>
        <dbReference type="SAM" id="MobiDB-lite"/>
    </source>
</evidence>
<gene>
    <name evidence="2" type="ORF">F0Q45_11265</name>
</gene>
<dbReference type="EMBL" id="VTZN01000056">
    <property type="protein sequence ID" value="KAA1250139.1"/>
    <property type="molecule type" value="Genomic_DNA"/>
</dbReference>
<proteinExistence type="predicted"/>
<dbReference type="RefSeq" id="WP_149654036.1">
    <property type="nucleotide sequence ID" value="NZ_VTZN01000056.1"/>
</dbReference>
<feature type="region of interest" description="Disordered" evidence="1">
    <location>
        <begin position="46"/>
        <end position="93"/>
    </location>
</feature>
<organism evidence="2 3">
    <name type="scientific">Mycobacterium simiae</name>
    <name type="common">Mycobacterium habana</name>
    <dbReference type="NCBI Taxonomy" id="1784"/>
    <lineage>
        <taxon>Bacteria</taxon>
        <taxon>Bacillati</taxon>
        <taxon>Actinomycetota</taxon>
        <taxon>Actinomycetes</taxon>
        <taxon>Mycobacteriales</taxon>
        <taxon>Mycobacteriaceae</taxon>
        <taxon>Mycobacterium</taxon>
        <taxon>Mycobacterium simiae complex</taxon>
    </lineage>
</organism>
<protein>
    <submittedName>
        <fullName evidence="2">Uncharacterized protein</fullName>
    </submittedName>
</protein>
<evidence type="ECO:0000313" key="2">
    <source>
        <dbReference type="EMBL" id="KAA1250139.1"/>
    </source>
</evidence>
<reference evidence="2 3" key="1">
    <citation type="submission" date="2019-09" db="EMBL/GenBank/DDBJ databases">
        <title>Report of infection by Mycobacterium simiae a patient suffering from pulmonary tuberculosis.</title>
        <authorList>
            <person name="Mohanty P.S."/>
            <person name="Bansal A.K."/>
            <person name="Singh H."/>
            <person name="Sharma S."/>
            <person name="Patil S.A."/>
            <person name="Upadhaya P."/>
            <person name="Singh P.K."/>
            <person name="Kumar D."/>
            <person name="Kumar S."/>
            <person name="Singh R.K."/>
            <person name="Chaudhary B."/>
        </authorList>
    </citation>
    <scope>NUCLEOTIDE SEQUENCE [LARGE SCALE GENOMIC DNA]</scope>
    <source>
        <strain evidence="2 3">JAL-560-SIM</strain>
    </source>
</reference>
<sequence length="93" mass="9795">MINHHVNGCNASETEGGHGVAAFPAAAQTVPGDRDPSRLLAVVPRRGQVPPLRNDSSADPGQGIPYGEWRERADGAGHDVGQRRGRPEALPLV</sequence>
<accession>A0A5B1BST3</accession>